<dbReference type="InterPro" id="IPR000673">
    <property type="entry name" value="Sig_transdc_resp-reg_Me-estase"/>
</dbReference>
<dbReference type="PROSITE" id="PS50122">
    <property type="entry name" value="CHEB"/>
    <property type="match status" value="1"/>
</dbReference>
<protein>
    <recommendedName>
        <fullName evidence="2">protein-glutamate methylesterase</fullName>
        <ecNumber evidence="2">3.1.1.61</ecNumber>
    </recommendedName>
</protein>
<sequence length="355" mass="38911">MQTKRMFSHRVVVIGASAGGIQPLQALAAGLPADFPAAICIVLHIPAYAPSHLPEILGRAGPLPVSQPAHREQIMPGRIYCAPPDHHLLIEDGRFSVTKGPKENRVRPAIDTLFRSAGYSEGPNVIGVVLSGLLDDGTSGLWTVKRWGGTTVVQDPEDAEYDSMPKSALTQVDIDHTVRAQELAALLKRLTADPVKKFGGIDEDDAERQRVGIEVSIASSARAFRKGVMQFGKVTPQTCPECGGVLVQIKEGNFTRYRCHTGHAYTGDTLLVSVTQAIEDKLWRTMRALEEASMLLDNTGKEFEEAGNTRLAEMYARKARELEDRTRLIFQKIVENESLSTESLELDVSSGERNR</sequence>
<dbReference type="Proteomes" id="UP000603865">
    <property type="component" value="Unassembled WGS sequence"/>
</dbReference>
<name>A0A918C9F4_9DEIO</name>
<dbReference type="PIRSF" id="PIRSF036461">
    <property type="entry name" value="Chmtx_methlestr"/>
    <property type="match status" value="1"/>
</dbReference>
<dbReference type="InterPro" id="IPR035909">
    <property type="entry name" value="CheB_C"/>
</dbReference>
<comment type="caution">
    <text evidence="6">The sequence shown here is derived from an EMBL/GenBank/DDBJ whole genome shotgun (WGS) entry which is preliminary data.</text>
</comment>
<dbReference type="GO" id="GO:0006935">
    <property type="term" value="P:chemotaxis"/>
    <property type="evidence" value="ECO:0007669"/>
    <property type="project" value="UniProtKB-UniRule"/>
</dbReference>
<dbReference type="EMBL" id="BMQL01000015">
    <property type="protein sequence ID" value="GGR13243.1"/>
    <property type="molecule type" value="Genomic_DNA"/>
</dbReference>
<dbReference type="EC" id="3.1.1.61" evidence="2"/>
<gene>
    <name evidence="6" type="primary">cheB</name>
    <name evidence="6" type="ORF">GCM10008957_27750</name>
</gene>
<evidence type="ECO:0000256" key="3">
    <source>
        <dbReference type="ARBA" id="ARBA00048267"/>
    </source>
</evidence>
<proteinExistence type="predicted"/>
<feature type="active site" evidence="4">
    <location>
        <position position="136"/>
    </location>
</feature>
<dbReference type="GO" id="GO:0000156">
    <property type="term" value="F:phosphorelay response regulator activity"/>
    <property type="evidence" value="ECO:0007669"/>
    <property type="project" value="InterPro"/>
</dbReference>
<evidence type="ECO:0000313" key="6">
    <source>
        <dbReference type="EMBL" id="GGR13243.1"/>
    </source>
</evidence>
<feature type="active site" evidence="4">
    <location>
        <position position="44"/>
    </location>
</feature>
<reference evidence="6" key="1">
    <citation type="journal article" date="2014" name="Int. J. Syst. Evol. Microbiol.">
        <title>Complete genome sequence of Corynebacterium casei LMG S-19264T (=DSM 44701T), isolated from a smear-ripened cheese.</title>
        <authorList>
            <consortium name="US DOE Joint Genome Institute (JGI-PGF)"/>
            <person name="Walter F."/>
            <person name="Albersmeier A."/>
            <person name="Kalinowski J."/>
            <person name="Ruckert C."/>
        </authorList>
    </citation>
    <scope>NUCLEOTIDE SEQUENCE</scope>
    <source>
        <strain evidence="6">JCM 31311</strain>
    </source>
</reference>
<dbReference type="GO" id="GO:0008984">
    <property type="term" value="F:protein-glutamate methylesterase activity"/>
    <property type="evidence" value="ECO:0007669"/>
    <property type="project" value="UniProtKB-EC"/>
</dbReference>
<reference evidence="6" key="2">
    <citation type="submission" date="2020-09" db="EMBL/GenBank/DDBJ databases">
        <authorList>
            <person name="Sun Q."/>
            <person name="Ohkuma M."/>
        </authorList>
    </citation>
    <scope>NUCLEOTIDE SEQUENCE</scope>
    <source>
        <strain evidence="6">JCM 31311</strain>
    </source>
</reference>
<dbReference type="InterPro" id="IPR011247">
    <property type="entry name" value="Chemotax_prot-Glu_Me-esterase"/>
</dbReference>
<dbReference type="AlphaFoldDB" id="A0A918C9F4"/>
<keyword evidence="7" id="KW-1185">Reference proteome</keyword>
<dbReference type="Gene3D" id="3.40.50.180">
    <property type="entry name" value="Methylesterase CheB, C-terminal domain"/>
    <property type="match status" value="1"/>
</dbReference>
<dbReference type="CDD" id="cd16433">
    <property type="entry name" value="CheB"/>
    <property type="match status" value="1"/>
</dbReference>
<evidence type="ECO:0000256" key="4">
    <source>
        <dbReference type="PROSITE-ProRule" id="PRU00050"/>
    </source>
</evidence>
<keyword evidence="1 4" id="KW-0378">Hydrolase</keyword>
<accession>A0A918C9F4</accession>
<dbReference type="PANTHER" id="PTHR42872">
    <property type="entry name" value="PROTEIN-GLUTAMATE METHYLESTERASE/PROTEIN-GLUTAMINE GLUTAMINASE"/>
    <property type="match status" value="1"/>
</dbReference>
<evidence type="ECO:0000313" key="7">
    <source>
        <dbReference type="Proteomes" id="UP000603865"/>
    </source>
</evidence>
<evidence type="ECO:0000259" key="5">
    <source>
        <dbReference type="PROSITE" id="PS50122"/>
    </source>
</evidence>
<evidence type="ECO:0000256" key="2">
    <source>
        <dbReference type="ARBA" id="ARBA00039140"/>
    </source>
</evidence>
<dbReference type="GO" id="GO:0005737">
    <property type="term" value="C:cytoplasm"/>
    <property type="evidence" value="ECO:0007669"/>
    <property type="project" value="InterPro"/>
</dbReference>
<dbReference type="Pfam" id="PF01339">
    <property type="entry name" value="CheB_methylest"/>
    <property type="match status" value="1"/>
</dbReference>
<keyword evidence="4" id="KW-0145">Chemotaxis</keyword>
<feature type="domain" description="CheB-type methylesterase" evidence="5">
    <location>
        <begin position="5"/>
        <end position="187"/>
    </location>
</feature>
<feature type="active site" evidence="4">
    <location>
        <position position="17"/>
    </location>
</feature>
<evidence type="ECO:0000256" key="1">
    <source>
        <dbReference type="ARBA" id="ARBA00022801"/>
    </source>
</evidence>
<dbReference type="SUPFAM" id="SSF52738">
    <property type="entry name" value="Methylesterase CheB, C-terminal domain"/>
    <property type="match status" value="1"/>
</dbReference>
<organism evidence="6 7">
    <name type="scientific">Deinococcus ruber</name>
    <dbReference type="NCBI Taxonomy" id="1848197"/>
    <lineage>
        <taxon>Bacteria</taxon>
        <taxon>Thermotogati</taxon>
        <taxon>Deinococcota</taxon>
        <taxon>Deinococci</taxon>
        <taxon>Deinococcales</taxon>
        <taxon>Deinococcaceae</taxon>
        <taxon>Deinococcus</taxon>
    </lineage>
</organism>
<comment type="catalytic activity">
    <reaction evidence="3">
        <text>[protein]-L-glutamate 5-O-methyl ester + H2O = L-glutamyl-[protein] + methanol + H(+)</text>
        <dbReference type="Rhea" id="RHEA:23236"/>
        <dbReference type="Rhea" id="RHEA-COMP:10208"/>
        <dbReference type="Rhea" id="RHEA-COMP:10311"/>
        <dbReference type="ChEBI" id="CHEBI:15377"/>
        <dbReference type="ChEBI" id="CHEBI:15378"/>
        <dbReference type="ChEBI" id="CHEBI:17790"/>
        <dbReference type="ChEBI" id="CHEBI:29973"/>
        <dbReference type="ChEBI" id="CHEBI:82795"/>
        <dbReference type="EC" id="3.1.1.61"/>
    </reaction>
</comment>
<dbReference type="PANTHER" id="PTHR42872:SF6">
    <property type="entry name" value="PROTEIN-GLUTAMATE METHYLESTERASE_PROTEIN-GLUTAMINE GLUTAMINASE"/>
    <property type="match status" value="1"/>
</dbReference>